<dbReference type="InterPro" id="IPR016185">
    <property type="entry name" value="PreATP-grasp_dom_sf"/>
</dbReference>
<keyword evidence="1" id="KW-0436">Ligase</keyword>
<accession>J9G3J5</accession>
<keyword evidence="2" id="KW-0547">Nucleotide-binding</keyword>
<feature type="non-terminal residue" evidence="6">
    <location>
        <position position="99"/>
    </location>
</feature>
<dbReference type="InterPro" id="IPR050856">
    <property type="entry name" value="Biotin_carboxylase_complex"/>
</dbReference>
<dbReference type="SUPFAM" id="SSF52440">
    <property type="entry name" value="PreATP-grasp domain"/>
    <property type="match status" value="1"/>
</dbReference>
<name>J9G3J5_9ZZZZ</name>
<feature type="domain" description="Biotin carboxylation" evidence="5">
    <location>
        <begin position="1"/>
        <end position="99"/>
    </location>
</feature>
<dbReference type="PANTHER" id="PTHR18866">
    <property type="entry name" value="CARBOXYLASE:PYRUVATE/ACETYL-COA/PROPIONYL-COA CARBOXYLASE"/>
    <property type="match status" value="1"/>
</dbReference>
<dbReference type="PROSITE" id="PS50979">
    <property type="entry name" value="BC"/>
    <property type="match status" value="1"/>
</dbReference>
<evidence type="ECO:0000256" key="3">
    <source>
        <dbReference type="ARBA" id="ARBA00022840"/>
    </source>
</evidence>
<gene>
    <name evidence="6" type="ORF">EVA_17799</name>
</gene>
<dbReference type="GO" id="GO:0016874">
    <property type="term" value="F:ligase activity"/>
    <property type="evidence" value="ECO:0007669"/>
    <property type="project" value="UniProtKB-KW"/>
</dbReference>
<reference evidence="6" key="1">
    <citation type="journal article" date="2012" name="PLoS ONE">
        <title>Gene sets for utilization of primary and secondary nutrition supplies in the distal gut of endangered iberian lynx.</title>
        <authorList>
            <person name="Alcaide M."/>
            <person name="Messina E."/>
            <person name="Richter M."/>
            <person name="Bargiela R."/>
            <person name="Peplies J."/>
            <person name="Huws S.A."/>
            <person name="Newbold C.J."/>
            <person name="Golyshin P.N."/>
            <person name="Simon M.A."/>
            <person name="Lopez G."/>
            <person name="Yakimov M.M."/>
            <person name="Ferrer M."/>
        </authorList>
    </citation>
    <scope>NUCLEOTIDE SEQUENCE</scope>
</reference>
<dbReference type="InterPro" id="IPR011764">
    <property type="entry name" value="Biotin_carboxylation_dom"/>
</dbReference>
<proteinExistence type="predicted"/>
<keyword evidence="3" id="KW-0067">ATP-binding</keyword>
<dbReference type="InterPro" id="IPR005481">
    <property type="entry name" value="BC-like_N"/>
</dbReference>
<dbReference type="Pfam" id="PF00289">
    <property type="entry name" value="Biotin_carb_N"/>
    <property type="match status" value="1"/>
</dbReference>
<evidence type="ECO:0000313" key="6">
    <source>
        <dbReference type="EMBL" id="EJW94094.1"/>
    </source>
</evidence>
<evidence type="ECO:0000256" key="4">
    <source>
        <dbReference type="ARBA" id="ARBA00023267"/>
    </source>
</evidence>
<dbReference type="GO" id="GO:0005524">
    <property type="term" value="F:ATP binding"/>
    <property type="evidence" value="ECO:0007669"/>
    <property type="project" value="UniProtKB-KW"/>
</dbReference>
<keyword evidence="4" id="KW-0092">Biotin</keyword>
<comment type="caution">
    <text evidence="6">The sequence shown here is derived from an EMBL/GenBank/DDBJ whole genome shotgun (WGS) entry which is preliminary data.</text>
</comment>
<dbReference type="PANTHER" id="PTHR18866:SF33">
    <property type="entry name" value="METHYLCROTONOYL-COA CARBOXYLASE SUBUNIT ALPHA, MITOCHONDRIAL-RELATED"/>
    <property type="match status" value="1"/>
</dbReference>
<evidence type="ECO:0000256" key="1">
    <source>
        <dbReference type="ARBA" id="ARBA00022598"/>
    </source>
</evidence>
<dbReference type="AlphaFoldDB" id="J9G3J5"/>
<evidence type="ECO:0000259" key="5">
    <source>
        <dbReference type="PROSITE" id="PS50979"/>
    </source>
</evidence>
<sequence>MIKKVLVANRGEIAVRVIRACREMGIETVAVYSQADEEALHTQLADEAICIGPAPSADSYLNMERIISATLISGADAIHPGFGFLSENSKFVELCEKCN</sequence>
<dbReference type="EMBL" id="AMCI01006573">
    <property type="protein sequence ID" value="EJW94094.1"/>
    <property type="molecule type" value="Genomic_DNA"/>
</dbReference>
<evidence type="ECO:0000256" key="2">
    <source>
        <dbReference type="ARBA" id="ARBA00022741"/>
    </source>
</evidence>
<dbReference type="Gene3D" id="3.40.50.20">
    <property type="match status" value="1"/>
</dbReference>
<protein>
    <submittedName>
        <fullName evidence="6">Acetyl-CoA carboxylase, biotin carboxylase subunit</fullName>
    </submittedName>
</protein>
<organism evidence="6">
    <name type="scientific">gut metagenome</name>
    <dbReference type="NCBI Taxonomy" id="749906"/>
    <lineage>
        <taxon>unclassified sequences</taxon>
        <taxon>metagenomes</taxon>
        <taxon>organismal metagenomes</taxon>
    </lineage>
</organism>